<dbReference type="InterPro" id="IPR012341">
    <property type="entry name" value="6hp_glycosidase-like_sf"/>
</dbReference>
<dbReference type="AlphaFoldDB" id="A0A2A9E0Q1"/>
<evidence type="ECO:0000313" key="3">
    <source>
        <dbReference type="EMBL" id="PFG32627.1"/>
    </source>
</evidence>
<dbReference type="GO" id="GO:0005975">
    <property type="term" value="P:carbohydrate metabolic process"/>
    <property type="evidence" value="ECO:0007669"/>
    <property type="project" value="InterPro"/>
</dbReference>
<dbReference type="OrthoDB" id="9806359at2"/>
<dbReference type="Proteomes" id="UP000225548">
    <property type="component" value="Unassembled WGS sequence"/>
</dbReference>
<keyword evidence="4" id="KW-1185">Reference proteome</keyword>
<evidence type="ECO:0000313" key="4">
    <source>
        <dbReference type="Proteomes" id="UP000225548"/>
    </source>
</evidence>
<dbReference type="GO" id="GO:0016853">
    <property type="term" value="F:isomerase activity"/>
    <property type="evidence" value="ECO:0007669"/>
    <property type="project" value="UniProtKB-KW"/>
</dbReference>
<dbReference type="InterPro" id="IPR008928">
    <property type="entry name" value="6-hairpin_glycosidase_sf"/>
</dbReference>
<evidence type="ECO:0000256" key="1">
    <source>
        <dbReference type="ARBA" id="ARBA00008558"/>
    </source>
</evidence>
<keyword evidence="2" id="KW-0413">Isomerase</keyword>
<accession>A0A2A9E0Q1</accession>
<dbReference type="PANTHER" id="PTHR15108">
    <property type="entry name" value="N-ACYLGLUCOSAMINE-2-EPIMERASE"/>
    <property type="match status" value="1"/>
</dbReference>
<organism evidence="3 4">
    <name type="scientific">Sanguibacter antarcticus</name>
    <dbReference type="NCBI Taxonomy" id="372484"/>
    <lineage>
        <taxon>Bacteria</taxon>
        <taxon>Bacillati</taxon>
        <taxon>Actinomycetota</taxon>
        <taxon>Actinomycetes</taxon>
        <taxon>Micrococcales</taxon>
        <taxon>Sanguibacteraceae</taxon>
        <taxon>Sanguibacter</taxon>
    </lineage>
</organism>
<dbReference type="Pfam" id="PF07221">
    <property type="entry name" value="GlcNAc_2-epim"/>
    <property type="match status" value="1"/>
</dbReference>
<comment type="caution">
    <text evidence="3">The sequence shown here is derived from an EMBL/GenBank/DDBJ whole genome shotgun (WGS) entry which is preliminary data.</text>
</comment>
<proteinExistence type="inferred from homology"/>
<sequence length="428" mass="46075">MTTTTPTTASATSGQPQTWLDSALHRVWLTDHAHGLLAFGQDVESSAGGSGWLGDDGTVDETQPVFTWITCRMVHVYGLGHLMGVPGSARRAQAALDALRGRLHDDAHGGWFASIGADGTVDDSKSAYAHAFVVLAASTAVAAGLDGADALLTDALAVLDEKFYDERSGLHVDEWSSSWTVLDPYRGVNANMHAVEALLAAGDVTGDSRWTQRALGVARYVACDWAPLHEWRIPEHFDEAWNPLLELNADTPDDPFKPYGATIGHGIEWSRLLLHLDAALGSDAPEWLVPAARALYARAVEDGWRVSATGHHGFVYTTDWVGAPVVETRMHWVVAEAIGAAAALFRATGDEAYARDYARWWGHAADSFVDPVHGSWHHELDTTGTPSAAVWPGKPDIYHAFQATLFPQAPLSPSLATALRDGLVPVAR</sequence>
<evidence type="ECO:0000256" key="2">
    <source>
        <dbReference type="ARBA" id="ARBA00023235"/>
    </source>
</evidence>
<dbReference type="EMBL" id="PDJG01000001">
    <property type="protein sequence ID" value="PFG32627.1"/>
    <property type="molecule type" value="Genomic_DNA"/>
</dbReference>
<comment type="similarity">
    <text evidence="1">Belongs to the N-acylglucosamine 2-epimerase family.</text>
</comment>
<name>A0A2A9E0Q1_9MICO</name>
<dbReference type="Gene3D" id="1.50.10.10">
    <property type="match status" value="1"/>
</dbReference>
<gene>
    <name evidence="3" type="ORF">ATL42_0468</name>
</gene>
<dbReference type="SUPFAM" id="SSF48208">
    <property type="entry name" value="Six-hairpin glycosidases"/>
    <property type="match status" value="1"/>
</dbReference>
<dbReference type="InterPro" id="IPR010819">
    <property type="entry name" value="AGE/CE"/>
</dbReference>
<reference evidence="3 4" key="1">
    <citation type="submission" date="2017-10" db="EMBL/GenBank/DDBJ databases">
        <title>Sequencing the genomes of 1000 actinobacteria strains.</title>
        <authorList>
            <person name="Klenk H.-P."/>
        </authorList>
    </citation>
    <scope>NUCLEOTIDE SEQUENCE [LARGE SCALE GENOMIC DNA]</scope>
    <source>
        <strain evidence="3 4">DSM 18966</strain>
    </source>
</reference>
<dbReference type="RefSeq" id="WP_098453971.1">
    <property type="nucleotide sequence ID" value="NZ_PDJG01000001.1"/>
</dbReference>
<protein>
    <submittedName>
        <fullName evidence="3">Mannose/cellobiose epimerase-like protein (N-acyl-D-glucosamine 2-epimerase family)</fullName>
    </submittedName>
</protein>